<evidence type="ECO:0000313" key="2">
    <source>
        <dbReference type="EMBL" id="MEQ2271112.1"/>
    </source>
</evidence>
<evidence type="ECO:0000313" key="3">
    <source>
        <dbReference type="Proteomes" id="UP001444071"/>
    </source>
</evidence>
<gene>
    <name evidence="2" type="ORF">XENORESO_021890</name>
</gene>
<protein>
    <recommendedName>
        <fullName evidence="4">Growth hormone receptor</fullName>
    </recommendedName>
</protein>
<comment type="caution">
    <text evidence="2">The sequence shown here is derived from an EMBL/GenBank/DDBJ whole genome shotgun (WGS) entry which is preliminary data.</text>
</comment>
<keyword evidence="3" id="KW-1185">Reference proteome</keyword>
<reference evidence="2 3" key="1">
    <citation type="submission" date="2021-06" db="EMBL/GenBank/DDBJ databases">
        <authorList>
            <person name="Palmer J.M."/>
        </authorList>
    </citation>
    <scope>NUCLEOTIDE SEQUENCE [LARGE SCALE GENOMIC DNA]</scope>
    <source>
        <strain evidence="2 3">XR_2019</strain>
        <tissue evidence="2">Muscle</tissue>
    </source>
</reference>
<accession>A0ABV0WN89</accession>
<feature type="compositionally biased region" description="Polar residues" evidence="1">
    <location>
        <begin position="77"/>
        <end position="104"/>
    </location>
</feature>
<feature type="region of interest" description="Disordered" evidence="1">
    <location>
        <begin position="59"/>
        <end position="112"/>
    </location>
</feature>
<organism evidence="2 3">
    <name type="scientific">Xenotaenia resolanae</name>
    <dbReference type="NCBI Taxonomy" id="208358"/>
    <lineage>
        <taxon>Eukaryota</taxon>
        <taxon>Metazoa</taxon>
        <taxon>Chordata</taxon>
        <taxon>Craniata</taxon>
        <taxon>Vertebrata</taxon>
        <taxon>Euteleostomi</taxon>
        <taxon>Actinopterygii</taxon>
        <taxon>Neopterygii</taxon>
        <taxon>Teleostei</taxon>
        <taxon>Neoteleostei</taxon>
        <taxon>Acanthomorphata</taxon>
        <taxon>Ovalentaria</taxon>
        <taxon>Atherinomorphae</taxon>
        <taxon>Cyprinodontiformes</taxon>
        <taxon>Goodeidae</taxon>
        <taxon>Xenotaenia</taxon>
    </lineage>
</organism>
<feature type="non-terminal residue" evidence="2">
    <location>
        <position position="1"/>
    </location>
</feature>
<name>A0ABV0WN89_9TELE</name>
<evidence type="ECO:0008006" key="4">
    <source>
        <dbReference type="Google" id="ProtNLM"/>
    </source>
</evidence>
<dbReference type="Proteomes" id="UP001444071">
    <property type="component" value="Unassembled WGS sequence"/>
</dbReference>
<sequence>CSRSKNTESTASERHPAEECVYEEVQEHQPAPVTSIYATANNPINDTTLVEYSFINFQSTSDNKADRESLNPRSVPKYSQNPAISNDQPSRSTDKTLYSTVMETQQKKNKIN</sequence>
<dbReference type="EMBL" id="JAHRIM010061010">
    <property type="protein sequence ID" value="MEQ2271112.1"/>
    <property type="molecule type" value="Genomic_DNA"/>
</dbReference>
<evidence type="ECO:0000256" key="1">
    <source>
        <dbReference type="SAM" id="MobiDB-lite"/>
    </source>
</evidence>
<proteinExistence type="predicted"/>